<dbReference type="PANTHER" id="PTHR30536:SF5">
    <property type="entry name" value="ALTRONATE DEHYDRATASE"/>
    <property type="match status" value="1"/>
</dbReference>
<dbReference type="AlphaFoldDB" id="A0A1M7Q8X5"/>
<evidence type="ECO:0000313" key="5">
    <source>
        <dbReference type="EMBL" id="SHN26866.1"/>
    </source>
</evidence>
<sequence>MNFRGFLRNDNRAGIRNHLLIFPTCMSASSTAKLIAGQLPGAVSFDNQVENQLSKEDVEQVERTLLGFATHPNVGAIVMVGFGKETISADSLAEQVRMSGKPVASLNMMECGGIKSVVAKGVQIGKQFEEELSLIQRVDIHVNELAIGIECGGSDTTSGLAANPAAGFASDLLIEDGGTTFLSETPELIGAEHVLANNAVNEEIGRQIIATVNKYEENLKKSGMDFRGAQPSPGNIQGGLSTIEEKSLGAIYKSGTAPIKGVLQYGERFKVKGHYLMNSPGYDIESITGMIAGGAQIIIFTTGRGTPVGSPIAPVVKVCGNPKMADIMKDNIDINAGKIITGEKSIEGVGRELYDYILKVASGEKTKAEIFGFQEFAINRVIS</sequence>
<evidence type="ECO:0000259" key="3">
    <source>
        <dbReference type="Pfam" id="PF04295"/>
    </source>
</evidence>
<protein>
    <submittedName>
        <fullName evidence="5">Altronate dehydratase large subunit</fullName>
    </submittedName>
</protein>
<gene>
    <name evidence="5" type="ORF">SAMN05216179_2906</name>
</gene>
<evidence type="ECO:0000256" key="1">
    <source>
        <dbReference type="ARBA" id="ARBA00010986"/>
    </source>
</evidence>
<dbReference type="EMBL" id="FRCZ01000006">
    <property type="protein sequence ID" value="SHN26866.1"/>
    <property type="molecule type" value="Genomic_DNA"/>
</dbReference>
<dbReference type="OrthoDB" id="9804574at2"/>
<dbReference type="InterPro" id="IPR052172">
    <property type="entry name" value="UxaA_altronate/galactarate_dh"/>
</dbReference>
<evidence type="ECO:0000313" key="6">
    <source>
        <dbReference type="Proteomes" id="UP000184184"/>
    </source>
</evidence>
<dbReference type="Proteomes" id="UP000184184">
    <property type="component" value="Unassembled WGS sequence"/>
</dbReference>
<keyword evidence="2" id="KW-0456">Lyase</keyword>
<dbReference type="Pfam" id="PF20629">
    <property type="entry name" value="GD_AH_C"/>
    <property type="match status" value="1"/>
</dbReference>
<evidence type="ECO:0000256" key="2">
    <source>
        <dbReference type="ARBA" id="ARBA00023239"/>
    </source>
</evidence>
<evidence type="ECO:0000259" key="4">
    <source>
        <dbReference type="Pfam" id="PF20629"/>
    </source>
</evidence>
<dbReference type="InterPro" id="IPR048332">
    <property type="entry name" value="GD_AH_C"/>
</dbReference>
<organism evidence="5 6">
    <name type="scientific">Gracilibacillus kekensis</name>
    <dbReference type="NCBI Taxonomy" id="1027249"/>
    <lineage>
        <taxon>Bacteria</taxon>
        <taxon>Bacillati</taxon>
        <taxon>Bacillota</taxon>
        <taxon>Bacilli</taxon>
        <taxon>Bacillales</taxon>
        <taxon>Bacillaceae</taxon>
        <taxon>Gracilibacillus</taxon>
    </lineage>
</organism>
<accession>A0A1M7Q8X5</accession>
<dbReference type="GO" id="GO:0016829">
    <property type="term" value="F:lyase activity"/>
    <property type="evidence" value="ECO:0007669"/>
    <property type="project" value="UniProtKB-KW"/>
</dbReference>
<dbReference type="PANTHER" id="PTHR30536">
    <property type="entry name" value="ALTRONATE/GALACTARATE DEHYDRATASE"/>
    <property type="match status" value="1"/>
</dbReference>
<comment type="similarity">
    <text evidence="1">Belongs to the UxaA family.</text>
</comment>
<dbReference type="Pfam" id="PF04295">
    <property type="entry name" value="GD_AH_second"/>
    <property type="match status" value="1"/>
</dbReference>
<dbReference type="GO" id="GO:0019698">
    <property type="term" value="P:D-galacturonate catabolic process"/>
    <property type="evidence" value="ECO:0007669"/>
    <property type="project" value="TreeGrafter"/>
</dbReference>
<proteinExistence type="inferred from homology"/>
<name>A0A1M7Q8X5_9BACI</name>
<dbReference type="InterPro" id="IPR007392">
    <property type="entry name" value="GD_AH_second"/>
</dbReference>
<dbReference type="STRING" id="1027249.SAMN05216179_2906"/>
<feature type="domain" description="D-galactarate/Altronate dehydratase C-terminal" evidence="4">
    <location>
        <begin position="143"/>
        <end position="380"/>
    </location>
</feature>
<keyword evidence="6" id="KW-1185">Reference proteome</keyword>
<feature type="domain" description="D-galactarate/Altronate dehydratase second" evidence="3">
    <location>
        <begin position="5"/>
        <end position="131"/>
    </location>
</feature>
<reference evidence="5 6" key="1">
    <citation type="submission" date="2016-11" db="EMBL/GenBank/DDBJ databases">
        <authorList>
            <person name="Jaros S."/>
            <person name="Januszkiewicz K."/>
            <person name="Wedrychowicz H."/>
        </authorList>
    </citation>
    <scope>NUCLEOTIDE SEQUENCE [LARGE SCALE GENOMIC DNA]</scope>
    <source>
        <strain evidence="5 6">CGMCC 1.10681</strain>
    </source>
</reference>
<dbReference type="RefSeq" id="WP_073202570.1">
    <property type="nucleotide sequence ID" value="NZ_FRCZ01000006.1"/>
</dbReference>